<feature type="transmembrane region" description="Helical" evidence="5">
    <location>
        <begin position="175"/>
        <end position="196"/>
    </location>
</feature>
<dbReference type="OrthoDB" id="10363918at2759"/>
<keyword evidence="4 5" id="KW-0472">Membrane</keyword>
<organism evidence="6 7">
    <name type="scientific">Triparma columacea</name>
    <dbReference type="NCBI Taxonomy" id="722753"/>
    <lineage>
        <taxon>Eukaryota</taxon>
        <taxon>Sar</taxon>
        <taxon>Stramenopiles</taxon>
        <taxon>Ochrophyta</taxon>
        <taxon>Bolidophyceae</taxon>
        <taxon>Parmales</taxon>
        <taxon>Triparmaceae</taxon>
        <taxon>Triparma</taxon>
    </lineage>
</organism>
<feature type="transmembrane region" description="Helical" evidence="5">
    <location>
        <begin position="343"/>
        <end position="361"/>
    </location>
</feature>
<evidence type="ECO:0000256" key="4">
    <source>
        <dbReference type="ARBA" id="ARBA00023136"/>
    </source>
</evidence>
<dbReference type="SUPFAM" id="SSF81340">
    <property type="entry name" value="Clc chloride channel"/>
    <property type="match status" value="1"/>
</dbReference>
<dbReference type="Proteomes" id="UP001165065">
    <property type="component" value="Unassembled WGS sequence"/>
</dbReference>
<keyword evidence="7" id="KW-1185">Reference proteome</keyword>
<protein>
    <submittedName>
        <fullName evidence="6">Uncharacterized protein</fullName>
    </submittedName>
</protein>
<dbReference type="GO" id="GO:0015108">
    <property type="term" value="F:chloride transmembrane transporter activity"/>
    <property type="evidence" value="ECO:0007669"/>
    <property type="project" value="InterPro"/>
</dbReference>
<evidence type="ECO:0000313" key="7">
    <source>
        <dbReference type="Proteomes" id="UP001165065"/>
    </source>
</evidence>
<evidence type="ECO:0000256" key="2">
    <source>
        <dbReference type="ARBA" id="ARBA00022692"/>
    </source>
</evidence>
<dbReference type="AlphaFoldDB" id="A0A9W7LAI1"/>
<dbReference type="GO" id="GO:0016020">
    <property type="term" value="C:membrane"/>
    <property type="evidence" value="ECO:0007669"/>
    <property type="project" value="UniProtKB-SubCell"/>
</dbReference>
<feature type="transmembrane region" description="Helical" evidence="5">
    <location>
        <begin position="217"/>
        <end position="241"/>
    </location>
</feature>
<evidence type="ECO:0000313" key="6">
    <source>
        <dbReference type="EMBL" id="GMI43352.1"/>
    </source>
</evidence>
<name>A0A9W7LAI1_9STRA</name>
<keyword evidence="3 5" id="KW-1133">Transmembrane helix</keyword>
<dbReference type="InterPro" id="IPR014743">
    <property type="entry name" value="Cl-channel_core"/>
</dbReference>
<proteinExistence type="predicted"/>
<keyword evidence="2 5" id="KW-0812">Transmembrane</keyword>
<feature type="transmembrane region" description="Helical" evidence="5">
    <location>
        <begin position="103"/>
        <end position="128"/>
    </location>
</feature>
<dbReference type="PRINTS" id="PR00762">
    <property type="entry name" value="CLCHANNEL"/>
</dbReference>
<reference evidence="7" key="1">
    <citation type="journal article" date="2023" name="Commun. Biol.">
        <title>Genome analysis of Parmales, the sister group of diatoms, reveals the evolutionary specialization of diatoms from phago-mixotrophs to photoautotrophs.</title>
        <authorList>
            <person name="Ban H."/>
            <person name="Sato S."/>
            <person name="Yoshikawa S."/>
            <person name="Yamada K."/>
            <person name="Nakamura Y."/>
            <person name="Ichinomiya M."/>
            <person name="Sato N."/>
            <person name="Blanc-Mathieu R."/>
            <person name="Endo H."/>
            <person name="Kuwata A."/>
            <person name="Ogata H."/>
        </authorList>
    </citation>
    <scope>NUCLEOTIDE SEQUENCE [LARGE SCALE GENOMIC DNA]</scope>
</reference>
<dbReference type="EMBL" id="BRYA01001451">
    <property type="protein sequence ID" value="GMI43352.1"/>
    <property type="molecule type" value="Genomic_DNA"/>
</dbReference>
<feature type="transmembrane region" description="Helical" evidence="5">
    <location>
        <begin position="56"/>
        <end position="83"/>
    </location>
</feature>
<feature type="transmembrane region" description="Helical" evidence="5">
    <location>
        <begin position="149"/>
        <end position="169"/>
    </location>
</feature>
<comment type="caution">
    <text evidence="6">The sequence shown here is derived from an EMBL/GenBank/DDBJ whole genome shotgun (WGS) entry which is preliminary data.</text>
</comment>
<feature type="transmembrane region" description="Helical" evidence="5">
    <location>
        <begin position="314"/>
        <end position="331"/>
    </location>
</feature>
<evidence type="ECO:0000256" key="1">
    <source>
        <dbReference type="ARBA" id="ARBA00004141"/>
    </source>
</evidence>
<accession>A0A9W7LAI1</accession>
<feature type="transmembrane region" description="Helical" evidence="5">
    <location>
        <begin position="253"/>
        <end position="275"/>
    </location>
</feature>
<feature type="transmembrane region" description="Helical" evidence="5">
    <location>
        <begin position="287"/>
        <end position="308"/>
    </location>
</feature>
<evidence type="ECO:0000256" key="3">
    <source>
        <dbReference type="ARBA" id="ARBA00022989"/>
    </source>
</evidence>
<gene>
    <name evidence="6" type="ORF">TrCOL_g9821</name>
</gene>
<evidence type="ECO:0000256" key="5">
    <source>
        <dbReference type="SAM" id="Phobius"/>
    </source>
</evidence>
<comment type="subcellular location">
    <subcellularLocation>
        <location evidence="1">Membrane</location>
        <topology evidence="1">Multi-pass membrane protein</topology>
    </subcellularLocation>
</comment>
<dbReference type="Pfam" id="PF00654">
    <property type="entry name" value="Voltage_CLC"/>
    <property type="match status" value="1"/>
</dbReference>
<dbReference type="Gene3D" id="1.10.3080.10">
    <property type="entry name" value="Clc chloride channel"/>
    <property type="match status" value="1"/>
</dbReference>
<sequence length="601" mass="64901">MSTETTSVDTSSKLADIERNVDHELGLDCPDDEFLTPFKRYFLGMYYKIKVNSSRYWLISPYFLLASILSGILSLCLSASLSISENFHNQHHNFYTSNSLTYLTVPLGFAFEVLIIRTIFVGCGGSGIPAAMIMYHKDPDPLSNASKYVSLRILIGKFLLTWFTLWLGGSAGKEGPTAIISGSIFIVTLSLYLRYIPGSSAQFRSSSTGSSTPYVKLALASGAGSGIAAAFNTILGGFVFAVEEFSGYYDPSYGRMLTISVAGSVGAYYGFNALLESGSSGTLRNYALPFYGSVTVTGDLFAGNMLYISIVNGVTLGLLGGLNAQALLLLLEVKSWTSRKSPHLAYAWAIACGVLFVSLASNASTGDTYAASLFGNGDSAVVQALSSNNYCASTKTEGYISAWFGIAKATATLLTYLSGTCGGIFAPTFSTASGFATLTYCGLWKEALSTVDASFCVISGTASYFSGFTGSPMTTFALITGMVYVKGTAEEQMMYMAGTLISSIVGSHCSAFITPVKLYERMSHILLEGYEKDKPAPETSWSWAIWVRERCFPDLPGSTFVRVAESSDETTGETQEDNVEMGTFKKEWDKLRELDFFPNYY</sequence>
<dbReference type="InterPro" id="IPR001807">
    <property type="entry name" value="ClC"/>
</dbReference>